<dbReference type="EMBL" id="ML978125">
    <property type="protein sequence ID" value="KAF2100000.1"/>
    <property type="molecule type" value="Genomic_DNA"/>
</dbReference>
<dbReference type="Proteomes" id="UP000799772">
    <property type="component" value="Unassembled WGS sequence"/>
</dbReference>
<evidence type="ECO:0000259" key="4">
    <source>
        <dbReference type="Pfam" id="PF24312"/>
    </source>
</evidence>
<dbReference type="Pfam" id="PF24527">
    <property type="entry name" value="Ig-like_Pom152_9"/>
    <property type="match status" value="1"/>
</dbReference>
<accession>A0A9P4M7H7</accession>
<evidence type="ECO:0008006" key="9">
    <source>
        <dbReference type="Google" id="ProtNLM"/>
    </source>
</evidence>
<feature type="region of interest" description="Disordered" evidence="1">
    <location>
        <begin position="1"/>
        <end position="55"/>
    </location>
</feature>
<feature type="domain" description="Nucleoporin POM152 immunoglobulin-like" evidence="2">
    <location>
        <begin position="891"/>
        <end position="977"/>
    </location>
</feature>
<feature type="region of interest" description="Disordered" evidence="1">
    <location>
        <begin position="1073"/>
        <end position="1092"/>
    </location>
</feature>
<evidence type="ECO:0000313" key="8">
    <source>
        <dbReference type="Proteomes" id="UP000799772"/>
    </source>
</evidence>
<dbReference type="InterPro" id="IPR056543">
    <property type="entry name" value="Ig-like_POM152_9th"/>
</dbReference>
<feature type="domain" description="Nucleoporin POM152 Ig-like" evidence="4">
    <location>
        <begin position="457"/>
        <end position="561"/>
    </location>
</feature>
<dbReference type="Pfam" id="PF24312">
    <property type="entry name" value="Ig-like_POM152"/>
    <property type="match status" value="3"/>
</dbReference>
<dbReference type="InterPro" id="IPR056540">
    <property type="entry name" value="TMD_POM152"/>
</dbReference>
<dbReference type="Pfam" id="PF23664">
    <property type="entry name" value="Ig_Pom152"/>
    <property type="match status" value="2"/>
</dbReference>
<dbReference type="Pfam" id="PF24097">
    <property type="entry name" value="TMD_POM152"/>
    <property type="match status" value="1"/>
</dbReference>
<dbReference type="GO" id="GO:0006606">
    <property type="term" value="P:protein import into nucleus"/>
    <property type="evidence" value="ECO:0007669"/>
    <property type="project" value="TreeGrafter"/>
</dbReference>
<dbReference type="InterPro" id="IPR056541">
    <property type="entry name" value="Ig-like_POM152"/>
</dbReference>
<proteinExistence type="predicted"/>
<organism evidence="7 8">
    <name type="scientific">Rhizodiscina lignyota</name>
    <dbReference type="NCBI Taxonomy" id="1504668"/>
    <lineage>
        <taxon>Eukaryota</taxon>
        <taxon>Fungi</taxon>
        <taxon>Dikarya</taxon>
        <taxon>Ascomycota</taxon>
        <taxon>Pezizomycotina</taxon>
        <taxon>Dothideomycetes</taxon>
        <taxon>Pleosporomycetidae</taxon>
        <taxon>Aulographales</taxon>
        <taxon>Rhizodiscinaceae</taxon>
        <taxon>Rhizodiscina</taxon>
    </lineage>
</organism>
<feature type="domain" description="Nucleoporin POM152 N-terminal transmembrane" evidence="3">
    <location>
        <begin position="67"/>
        <end position="151"/>
    </location>
</feature>
<protein>
    <recommendedName>
        <fullName evidence="9">Nucleoporin Pom152</fullName>
    </recommendedName>
</protein>
<evidence type="ECO:0000259" key="5">
    <source>
        <dbReference type="Pfam" id="PF24519"/>
    </source>
</evidence>
<sequence>MNGTPRLRSAFPDTPQTDRRRSPANSRYGASPATPGSASRANGTPLPPVPSSRPESSAPLIPFDTIDAASQRLYVATFYIGLWAWRLYDFYNLLIDDTESLWLFMKWIAIDGIFLFGLPALRIPWLEWSSAAMTILFLAHALLDGMLMFKIGIPITSWIAALVKLLYDREIAISEISVKPGNVLHNASLIMGRQVIHILPEGSAMLNPEGHSFCLGTTRLEVQLPIQINQTTPISIELLRIDLDSMEQEIVTISGSTARKLKRDAARELKNDDTSSPLTLRYPVKKTGYYILSKVVDESKLEVQPRRSHAAVVSCPSARVKPTLPDRCRDELSNIALEVHGTPPLKLKYRRSVNEDEAQRGSFQSLQPDDFVSPLSKLQPMSALTKTGEIDVSWAQARTVNIPLNETLQTSGLWSYDIEEVQDGLGNVISYAKLFEKNERSKIHAQDLQQSFSVHERPKLSFRGCDPRHPLRVPKGYSTSLPFQLGSTGKDGTISDVHNIEYFYTPEQDILPSGGQSTNALSKQIVITPGQEQHIQEPGLYSLSSVSTNFCGGEVLEPSSCVLQNPAQPDLSFEEEDITDKCAMKPIGKKISLDLIGTPPFQVRYSVRRPGQKGKNEASKRFDGHRGELTLTPYDAGSYEYQFEDISDAVYPNHNIHGKNLVVRMDVKPPPYARFVSAGYGVADQCIGEPIELKVSLQGEGPWDLEYEIIHAGKRTKYPLKDIQQSPITIVTDKVNNGGDYTISLSSVTDSSGCKEYPKEEAKISVRHQRPKGGFAPIEGKYSVKALQGKRVSLPVRLTGEPTWTVAYQHLSGASEKVTIITMQDANDFIDVVEAGTYKLMDIKDHVCPGTVDTAADSFNVTWLEKPKLHVTDSELVTHNSDTKYTKNAVCEGDEDSLDLSFSGSPPFKLAYEEHRRPTNGAKSMRKHELPGALGLASIQMDTTQAGEYEYKFTQLSDYNYDHDSRDFTPMTVSQKVYSRPSARFANPGKTYSYCASDHEEASETMETIPIKLIGEPPFSIEVELKHHSAAKPESISVSNIPGKSYDLRIPHRHLHLGNSALSIRKVRDSRGCQSASLPLTPPSREKDGQSNQRVLLSVHSAPSITPLEPQTDYCVGDHVSFSLAGQPPFNVFYTFEGVERKASSQSTTFRRLAEKPGVFTIKAVSDSASTCRAPVIDPLAHGVQKSIHPLPAVRVSKGRDTRVDIHEGGEAQILFEFEGTPPFEFTWTRSSLEDRRTGRKAEVLETRTSTSQEHSLRVTASEEGAYEVVSVRDKWCGVSKMGQGKGGGGRADRLLTY</sequence>
<dbReference type="OrthoDB" id="5529162at2759"/>
<evidence type="ECO:0000259" key="3">
    <source>
        <dbReference type="Pfam" id="PF24097"/>
    </source>
</evidence>
<gene>
    <name evidence="7" type="ORF">NA57DRAFT_38409</name>
</gene>
<name>A0A9P4M7H7_9PEZI</name>
<evidence type="ECO:0000259" key="2">
    <source>
        <dbReference type="Pfam" id="PF23664"/>
    </source>
</evidence>
<dbReference type="InterPro" id="IPR037701">
    <property type="entry name" value="Pom152"/>
</dbReference>
<dbReference type="GO" id="GO:0017056">
    <property type="term" value="F:structural constituent of nuclear pore"/>
    <property type="evidence" value="ECO:0007669"/>
    <property type="project" value="InterPro"/>
</dbReference>
<feature type="domain" description="Nucleoporin POM152 first Ig-like" evidence="5">
    <location>
        <begin position="203"/>
        <end position="312"/>
    </location>
</feature>
<evidence type="ECO:0000256" key="1">
    <source>
        <dbReference type="SAM" id="MobiDB-lite"/>
    </source>
</evidence>
<dbReference type="InterPro" id="IPR056542">
    <property type="entry name" value="Ig-like_POM152_1st"/>
</dbReference>
<dbReference type="InterPro" id="IPR056544">
    <property type="entry name" value="Ig_POM152"/>
</dbReference>
<evidence type="ECO:0000259" key="6">
    <source>
        <dbReference type="Pfam" id="PF24527"/>
    </source>
</evidence>
<keyword evidence="8" id="KW-1185">Reference proteome</keyword>
<feature type="domain" description="Nucleoporin POM152 immunoglobulin-like" evidence="2">
    <location>
        <begin position="565"/>
        <end position="669"/>
    </location>
</feature>
<feature type="domain" description="Nucleoporin POM152 Ig-like" evidence="4">
    <location>
        <begin position="770"/>
        <end position="856"/>
    </location>
</feature>
<dbReference type="PANTHER" id="PTHR28206">
    <property type="entry name" value="NUCLEOPORIN POM152"/>
    <property type="match status" value="1"/>
</dbReference>
<dbReference type="GO" id="GO:0070762">
    <property type="term" value="C:nuclear pore transmembrane ring"/>
    <property type="evidence" value="ECO:0007669"/>
    <property type="project" value="TreeGrafter"/>
</dbReference>
<feature type="domain" description="Nucleoporin POM152 Ig-like" evidence="4">
    <location>
        <begin position="1193"/>
        <end position="1277"/>
    </location>
</feature>
<dbReference type="PANTHER" id="PTHR28206:SF1">
    <property type="entry name" value="NUCLEOPORIN POM152"/>
    <property type="match status" value="1"/>
</dbReference>
<evidence type="ECO:0000313" key="7">
    <source>
        <dbReference type="EMBL" id="KAF2100000.1"/>
    </source>
</evidence>
<dbReference type="Pfam" id="PF24519">
    <property type="entry name" value="Ig-like_Pom152_1"/>
    <property type="match status" value="1"/>
</dbReference>
<comment type="caution">
    <text evidence="7">The sequence shown here is derived from an EMBL/GenBank/DDBJ whole genome shotgun (WGS) entry which is preliminary data.</text>
</comment>
<dbReference type="GO" id="GO:0006999">
    <property type="term" value="P:nuclear pore organization"/>
    <property type="evidence" value="ECO:0007669"/>
    <property type="project" value="TreeGrafter"/>
</dbReference>
<reference evidence="7" key="1">
    <citation type="journal article" date="2020" name="Stud. Mycol.">
        <title>101 Dothideomycetes genomes: a test case for predicting lifestyles and emergence of pathogens.</title>
        <authorList>
            <person name="Haridas S."/>
            <person name="Albert R."/>
            <person name="Binder M."/>
            <person name="Bloem J."/>
            <person name="Labutti K."/>
            <person name="Salamov A."/>
            <person name="Andreopoulos B."/>
            <person name="Baker S."/>
            <person name="Barry K."/>
            <person name="Bills G."/>
            <person name="Bluhm B."/>
            <person name="Cannon C."/>
            <person name="Castanera R."/>
            <person name="Culley D."/>
            <person name="Daum C."/>
            <person name="Ezra D."/>
            <person name="Gonzalez J."/>
            <person name="Henrissat B."/>
            <person name="Kuo A."/>
            <person name="Liang C."/>
            <person name="Lipzen A."/>
            <person name="Lutzoni F."/>
            <person name="Magnuson J."/>
            <person name="Mondo S."/>
            <person name="Nolan M."/>
            <person name="Ohm R."/>
            <person name="Pangilinan J."/>
            <person name="Park H.-J."/>
            <person name="Ramirez L."/>
            <person name="Alfaro M."/>
            <person name="Sun H."/>
            <person name="Tritt A."/>
            <person name="Yoshinaga Y."/>
            <person name="Zwiers L.-H."/>
            <person name="Turgeon B."/>
            <person name="Goodwin S."/>
            <person name="Spatafora J."/>
            <person name="Crous P."/>
            <person name="Grigoriev I."/>
        </authorList>
    </citation>
    <scope>NUCLEOTIDE SEQUENCE</scope>
    <source>
        <strain evidence="7">CBS 133067</strain>
    </source>
</reference>
<feature type="domain" description="Nucleoporin POM152 ninth Ig-like" evidence="6">
    <location>
        <begin position="1103"/>
        <end position="1174"/>
    </location>
</feature>